<evidence type="ECO:0000313" key="4">
    <source>
        <dbReference type="EMBL" id="MDR7073722.1"/>
    </source>
</evidence>
<name>A0ABU1U2Q0_9BACL</name>
<organism evidence="4 5">
    <name type="scientific">Fictibacillus barbaricus</name>
    <dbReference type="NCBI Taxonomy" id="182136"/>
    <lineage>
        <taxon>Bacteria</taxon>
        <taxon>Bacillati</taxon>
        <taxon>Bacillota</taxon>
        <taxon>Bacilli</taxon>
        <taxon>Bacillales</taxon>
        <taxon>Fictibacillaceae</taxon>
        <taxon>Fictibacillus</taxon>
    </lineage>
</organism>
<evidence type="ECO:0000256" key="1">
    <source>
        <dbReference type="SAM" id="Coils"/>
    </source>
</evidence>
<gene>
    <name evidence="4" type="ORF">J2X07_002709</name>
</gene>
<feature type="region of interest" description="Disordered" evidence="2">
    <location>
        <begin position="141"/>
        <end position="188"/>
    </location>
</feature>
<evidence type="ECO:0000256" key="2">
    <source>
        <dbReference type="SAM" id="MobiDB-lite"/>
    </source>
</evidence>
<evidence type="ECO:0000256" key="3">
    <source>
        <dbReference type="SAM" id="Phobius"/>
    </source>
</evidence>
<dbReference type="Proteomes" id="UP001258181">
    <property type="component" value="Unassembled WGS sequence"/>
</dbReference>
<protein>
    <submittedName>
        <fullName evidence="4">Gas vesicle protein</fullName>
    </submittedName>
</protein>
<sequence>MIENSTSQTGYQNEQNSMLLKGVVIGGLIGGALALIDRNTRSKVKNTAVGFKDTSSKMLTEVRENPNEIKDQMISQFKNASHTLKEAIEEAQELYQRVNSTFGNINVLKEVSSEALSTFKEAKSDISNISSKVIEAGSELAGNPIETGSSEHAADDRLNKYNTDTSLKSDKEAVTSGYTSPSNYGSHN</sequence>
<keyword evidence="5" id="KW-1185">Reference proteome</keyword>
<keyword evidence="3" id="KW-0472">Membrane</keyword>
<feature type="coiled-coil region" evidence="1">
    <location>
        <begin position="74"/>
        <end position="101"/>
    </location>
</feature>
<feature type="compositionally biased region" description="Polar residues" evidence="2">
    <location>
        <begin position="176"/>
        <end position="188"/>
    </location>
</feature>
<evidence type="ECO:0000313" key="5">
    <source>
        <dbReference type="Proteomes" id="UP001258181"/>
    </source>
</evidence>
<feature type="transmembrane region" description="Helical" evidence="3">
    <location>
        <begin position="18"/>
        <end position="36"/>
    </location>
</feature>
<reference evidence="4 5" key="1">
    <citation type="submission" date="2023-07" db="EMBL/GenBank/DDBJ databases">
        <title>Sorghum-associated microbial communities from plants grown in Nebraska, USA.</title>
        <authorList>
            <person name="Schachtman D."/>
        </authorList>
    </citation>
    <scope>NUCLEOTIDE SEQUENCE [LARGE SCALE GENOMIC DNA]</scope>
    <source>
        <strain evidence="4 5">BE211</strain>
    </source>
</reference>
<proteinExistence type="predicted"/>
<dbReference type="EMBL" id="JAVDWA010000004">
    <property type="protein sequence ID" value="MDR7073722.1"/>
    <property type="molecule type" value="Genomic_DNA"/>
</dbReference>
<keyword evidence="1" id="KW-0175">Coiled coil</keyword>
<dbReference type="RefSeq" id="WP_310259457.1">
    <property type="nucleotide sequence ID" value="NZ_JAVDWA010000004.1"/>
</dbReference>
<accession>A0ABU1U2Q0</accession>
<comment type="caution">
    <text evidence="4">The sequence shown here is derived from an EMBL/GenBank/DDBJ whole genome shotgun (WGS) entry which is preliminary data.</text>
</comment>
<keyword evidence="3" id="KW-1133">Transmembrane helix</keyword>
<keyword evidence="3" id="KW-0812">Transmembrane</keyword>